<reference evidence="2 3" key="1">
    <citation type="journal article" date="2012" name="BMC Genomics">
        <title>Comparative genomic analysis and phylogenetic position of Theileria equi.</title>
        <authorList>
            <person name="Kappmeyer L.S."/>
            <person name="Thiagarajan M."/>
            <person name="Herndon D.R."/>
            <person name="Ramsay J.D."/>
            <person name="Caler E."/>
            <person name="Djikeng A."/>
            <person name="Gillespie J.J."/>
            <person name="Lau A.O."/>
            <person name="Roalson E.H."/>
            <person name="Silva J.C."/>
            <person name="Silva M.G."/>
            <person name="Suarez C.E."/>
            <person name="Ueti M.W."/>
            <person name="Nene V.M."/>
            <person name="Mealey R.H."/>
            <person name="Knowles D.P."/>
            <person name="Brayton K.A."/>
        </authorList>
    </citation>
    <scope>NUCLEOTIDE SEQUENCE [LARGE SCALE GENOMIC DNA]</scope>
    <source>
        <strain evidence="2 3">WA</strain>
    </source>
</reference>
<proteinExistence type="predicted"/>
<sequence length="258" mass="28531">MDLVTLGPVDREIHNQSPITEIVGLSDVNLDVLLEDMETICSPSSDVLISGNAGSSTYQNYLWYSKKSLQCDKNLNSLKISKLSYRCNSDSDVDSTGGMVNIHNDTRFNLCENPSDMWFGLKMSDGTPVVINSRNRNFNKCSNRVRTQKYRDRRVVNSKPTRGVVGPIDYSGGFLSIAKYVGRGSGASEIYVSTKHSAEVFESRIPESVGKTRNSLGDFVERRKSAGETLVPKSGRTVLKSGSKGAGGKYFKRHKRQV</sequence>
<dbReference type="EMBL" id="CP001670">
    <property type="protein sequence ID" value="AFZ81147.1"/>
    <property type="molecule type" value="Genomic_DNA"/>
</dbReference>
<dbReference type="OrthoDB" id="349484at2759"/>
<dbReference type="RefSeq" id="XP_004830813.1">
    <property type="nucleotide sequence ID" value="XM_004830756.1"/>
</dbReference>
<gene>
    <name evidence="2" type="ORF">BEWA_005550</name>
</gene>
<evidence type="ECO:0000256" key="1">
    <source>
        <dbReference type="SAM" id="MobiDB-lite"/>
    </source>
</evidence>
<organism evidence="2 3">
    <name type="scientific">Theileria equi strain WA</name>
    <dbReference type="NCBI Taxonomy" id="1537102"/>
    <lineage>
        <taxon>Eukaryota</taxon>
        <taxon>Sar</taxon>
        <taxon>Alveolata</taxon>
        <taxon>Apicomplexa</taxon>
        <taxon>Aconoidasida</taxon>
        <taxon>Piroplasmida</taxon>
        <taxon>Theileriidae</taxon>
        <taxon>Theileria</taxon>
    </lineage>
</organism>
<keyword evidence="3" id="KW-1185">Reference proteome</keyword>
<dbReference type="VEuPathDB" id="PiroplasmaDB:BEWA_005550"/>
<dbReference type="KEGG" id="beq:BEWA_005550"/>
<protein>
    <submittedName>
        <fullName evidence="2">Uncharacterized protein</fullName>
    </submittedName>
</protein>
<dbReference type="AlphaFoldDB" id="L0AZW1"/>
<feature type="region of interest" description="Disordered" evidence="1">
    <location>
        <begin position="236"/>
        <end position="258"/>
    </location>
</feature>
<name>L0AZW1_THEEQ</name>
<dbReference type="Proteomes" id="UP000031512">
    <property type="component" value="Chromosome 3"/>
</dbReference>
<dbReference type="eggNOG" id="ENOG502TN1Q">
    <property type="taxonomic scope" value="Eukaryota"/>
</dbReference>
<evidence type="ECO:0000313" key="2">
    <source>
        <dbReference type="EMBL" id="AFZ81147.1"/>
    </source>
</evidence>
<evidence type="ECO:0000313" key="3">
    <source>
        <dbReference type="Proteomes" id="UP000031512"/>
    </source>
</evidence>
<accession>L0AZW1</accession>
<dbReference type="GeneID" id="15805362"/>